<dbReference type="OrthoDB" id="67688at2759"/>
<gene>
    <name evidence="5" type="ORF">IV203_000235</name>
</gene>
<evidence type="ECO:0000313" key="5">
    <source>
        <dbReference type="EMBL" id="KAG7355549.1"/>
    </source>
</evidence>
<feature type="compositionally biased region" description="Polar residues" evidence="3">
    <location>
        <begin position="737"/>
        <end position="748"/>
    </location>
</feature>
<keyword evidence="1" id="KW-0808">Transferase</keyword>
<evidence type="ECO:0000259" key="4">
    <source>
        <dbReference type="PROSITE" id="PS50290"/>
    </source>
</evidence>
<feature type="compositionally biased region" description="Basic and acidic residues" evidence="3">
    <location>
        <begin position="755"/>
        <end position="768"/>
    </location>
</feature>
<feature type="domain" description="PI3K/PI4K catalytic" evidence="4">
    <location>
        <begin position="1173"/>
        <end position="1504"/>
    </location>
</feature>
<dbReference type="EMBL" id="JAGRRH010000015">
    <property type="protein sequence ID" value="KAG7355549.1"/>
    <property type="molecule type" value="Genomic_DNA"/>
</dbReference>
<accession>A0A9K3L4I8</accession>
<feature type="region of interest" description="Disordered" evidence="3">
    <location>
        <begin position="737"/>
        <end position="797"/>
    </location>
</feature>
<dbReference type="GO" id="GO:0048015">
    <property type="term" value="P:phosphatidylinositol-mediated signaling"/>
    <property type="evidence" value="ECO:0007669"/>
    <property type="project" value="TreeGrafter"/>
</dbReference>
<dbReference type="Proteomes" id="UP000693970">
    <property type="component" value="Unassembled WGS sequence"/>
</dbReference>
<dbReference type="GO" id="GO:0034271">
    <property type="term" value="C:phosphatidylinositol 3-kinase complex, class III, type I"/>
    <property type="evidence" value="ECO:0007669"/>
    <property type="project" value="TreeGrafter"/>
</dbReference>
<feature type="compositionally biased region" description="Basic and acidic residues" evidence="3">
    <location>
        <begin position="469"/>
        <end position="479"/>
    </location>
</feature>
<evidence type="ECO:0000256" key="2">
    <source>
        <dbReference type="ARBA" id="ARBA00022777"/>
    </source>
</evidence>
<dbReference type="InterPro" id="IPR000403">
    <property type="entry name" value="PI3/4_kinase_cat_dom"/>
</dbReference>
<evidence type="ECO:0000256" key="3">
    <source>
        <dbReference type="SAM" id="MobiDB-lite"/>
    </source>
</evidence>
<feature type="region of interest" description="Disordered" evidence="3">
    <location>
        <begin position="469"/>
        <end position="496"/>
    </location>
</feature>
<comment type="caution">
    <text evidence="5">The sequence shown here is derived from an EMBL/GenBank/DDBJ whole genome shotgun (WGS) entry which is preliminary data.</text>
</comment>
<dbReference type="InterPro" id="IPR018936">
    <property type="entry name" value="PI3/4_kinase_CS"/>
</dbReference>
<dbReference type="PANTHER" id="PTHR10048">
    <property type="entry name" value="PHOSPHATIDYLINOSITOL KINASE"/>
    <property type="match status" value="1"/>
</dbReference>
<proteinExistence type="predicted"/>
<dbReference type="GO" id="GO:0005768">
    <property type="term" value="C:endosome"/>
    <property type="evidence" value="ECO:0007669"/>
    <property type="project" value="TreeGrafter"/>
</dbReference>
<dbReference type="GO" id="GO:0000407">
    <property type="term" value="C:phagophore assembly site"/>
    <property type="evidence" value="ECO:0007669"/>
    <property type="project" value="TreeGrafter"/>
</dbReference>
<dbReference type="GO" id="GO:0005777">
    <property type="term" value="C:peroxisome"/>
    <property type="evidence" value="ECO:0007669"/>
    <property type="project" value="TreeGrafter"/>
</dbReference>
<dbReference type="InterPro" id="IPR015433">
    <property type="entry name" value="PI3/4_kinase"/>
</dbReference>
<keyword evidence="2" id="KW-0418">Kinase</keyword>
<sequence>MIAAAAYYAYREHQKSQQQQQQQQQHTEDDPNQNSHDNVEGISGGINGLDSTTAAAAAVAGAIATTTSPSSWLQSLPLEDATFQCYFGNSDDQCASHQYCPPAINNNNNNMINNVNNKTMNNHAATDDQEQETIAANETLAGATPKPLESTTFQKGVRKEWIHAVFGTDFPRKSDHDTEISPKSINPQHNACITSAWKGVGLSQIPSYTTYTVELPQPNNVQSSSVQTHKGPNGAKSLTADAAIAVVQPPKLGVTLSRLTLGLYVRHVHPGSEAWCAGVQQDSILVSINHGTINLLAEPTKAALERVWQYEGLGSSSSTTSIAKAQDNDTSRNTLGNNGKALSSCITIQEPISMTFIRGGKMYDVLFLSNPPYGIDWAPCGDFCLINKVSSQRSTQAGILPSSIVARVSVEELDGDAEQHEIDFSSSVYDLDYETGTAMMRQAAQSNGTVRIQLCFPPNIARSGYWERQQDAASERDQVGRSGVPGNAAVSKSTSTTIIARPQRPDVSVELDGVQVRVHSLLSGGIFRSNRSQHNPLPSHLADLSNLATRVAFGENISPYMMSSRKIVSMADSLQEWDKETKEFDSGDVGGAQNLSLPEHRRLRPCPKLERPLAQCWEAHQAMSYICRYHSAAYDEQKLMLPCSSEDCNAFDFFLQHSPQAGEIYGYTYVSKTFLLLWMPFLMGNADPSLKGAKILLELAQQNISQLAHPMEFLACAFGNEDLRMALDKLRRHRVSVMNQSRSNQKPSPSVPEKTQPESTKDQQSDRKEHKRGRKPHETTAPLHAPRITEADKKGIQKSRLRRRIFRFFRRPKQSTRRHRYPVKDATAAVARSPSNGIMSGVEETGRSAVDMYPPAITEATNAYLQEECSPSPPNDGSLAKLSVHDVYFQHCLSFLEELKYICEDIENSLMESFSQKFTRWALLPWTPSKETALAQVTQTMRERLKICNRNETIVPLVNPIDTTEAFLAIDYNSCFVLPSAHFPLMLTFDCERRASEGTLSGQSRNLRHNGSTGNDVLYRTVVELVKVHGSRPKNATKRSREFCVHASVAGCVLKSDRSVGIDCDSNLHVWDMGNTLVFESRSAWGPPRTLSLRLTEFILEEDRKESSAKSTNEDGGPLSCCFCWFDLEPMWDQSASSSREERDATIVTEAIPFNSYSNFDEHGGLEQSDITLLDEKIELELRVATKVIETKSVRRSLLYKHDDDVRQEMFAIEFMRSCDRILKSCGLDMKILTFESIAVGERRGFIEWVDGSIPLSEICQPFSGSIFGKKKQNVDTGNVQQKTDTDDSDTETMSSVAKAGMSKYESLQWVRQESPGQRVPEMPASNNPIQDYLRSHAYDPDGLFKIKRDVMDTYVKSCAGYSVCTYLLGVGDRHLDNLLIHHSGHFFHCDYSFLFGNDPKKYLPMRITKDMVDGMGGSNSDNFCQFQALACASFLALRRPENVRHLLSLVRVMEGCGLPDLQNPKDLENAIRGIRDRLRLDLDQEQASNYMEKLIQDSCSSKMWMAVDAIHSLAQNF</sequence>
<dbReference type="GO" id="GO:0000045">
    <property type="term" value="P:autophagosome assembly"/>
    <property type="evidence" value="ECO:0007669"/>
    <property type="project" value="TreeGrafter"/>
</dbReference>
<dbReference type="SMART" id="SM00146">
    <property type="entry name" value="PI3Kc"/>
    <property type="match status" value="1"/>
</dbReference>
<organism evidence="5 6">
    <name type="scientific">Nitzschia inconspicua</name>
    <dbReference type="NCBI Taxonomy" id="303405"/>
    <lineage>
        <taxon>Eukaryota</taxon>
        <taxon>Sar</taxon>
        <taxon>Stramenopiles</taxon>
        <taxon>Ochrophyta</taxon>
        <taxon>Bacillariophyta</taxon>
        <taxon>Bacillariophyceae</taxon>
        <taxon>Bacillariophycidae</taxon>
        <taxon>Bacillariales</taxon>
        <taxon>Bacillariaceae</taxon>
        <taxon>Nitzschia</taxon>
    </lineage>
</organism>
<dbReference type="GO" id="GO:0006897">
    <property type="term" value="P:endocytosis"/>
    <property type="evidence" value="ECO:0007669"/>
    <property type="project" value="TreeGrafter"/>
</dbReference>
<dbReference type="GO" id="GO:0016303">
    <property type="term" value="F:1-phosphatidylinositol-3-kinase activity"/>
    <property type="evidence" value="ECO:0007669"/>
    <property type="project" value="TreeGrafter"/>
</dbReference>
<keyword evidence="6" id="KW-1185">Reference proteome</keyword>
<evidence type="ECO:0000256" key="1">
    <source>
        <dbReference type="ARBA" id="ARBA00022679"/>
    </source>
</evidence>
<reference evidence="5" key="2">
    <citation type="submission" date="2021-04" db="EMBL/GenBank/DDBJ databases">
        <authorList>
            <person name="Podell S."/>
        </authorList>
    </citation>
    <scope>NUCLEOTIDE SEQUENCE</scope>
    <source>
        <strain evidence="5">Hildebrandi</strain>
    </source>
</reference>
<dbReference type="PANTHER" id="PTHR10048:SF7">
    <property type="entry name" value="PHOSPHATIDYLINOSITOL 3-KINASE CATALYTIC SUBUNIT TYPE 3"/>
    <property type="match status" value="1"/>
</dbReference>
<reference evidence="5" key="1">
    <citation type="journal article" date="2021" name="Sci. Rep.">
        <title>Diploid genomic architecture of Nitzschia inconspicua, an elite biomass production diatom.</title>
        <authorList>
            <person name="Oliver A."/>
            <person name="Podell S."/>
            <person name="Pinowska A."/>
            <person name="Traller J.C."/>
            <person name="Smith S.R."/>
            <person name="McClure R."/>
            <person name="Beliaev A."/>
            <person name="Bohutskyi P."/>
            <person name="Hill E.A."/>
            <person name="Rabines A."/>
            <person name="Zheng H."/>
            <person name="Allen L.Z."/>
            <person name="Kuo A."/>
            <person name="Grigoriev I.V."/>
            <person name="Allen A.E."/>
            <person name="Hazlebeck D."/>
            <person name="Allen E.E."/>
        </authorList>
    </citation>
    <scope>NUCLEOTIDE SEQUENCE</scope>
    <source>
        <strain evidence="5">Hildebrandi</strain>
    </source>
</reference>
<dbReference type="Pfam" id="PF00454">
    <property type="entry name" value="PI3_PI4_kinase"/>
    <property type="match status" value="1"/>
</dbReference>
<dbReference type="GO" id="GO:0034272">
    <property type="term" value="C:phosphatidylinositol 3-kinase complex, class III, type II"/>
    <property type="evidence" value="ECO:0007669"/>
    <property type="project" value="TreeGrafter"/>
</dbReference>
<name>A0A9K3L4I8_9STRA</name>
<dbReference type="PROSITE" id="PS50290">
    <property type="entry name" value="PI3_4_KINASE_3"/>
    <property type="match status" value="1"/>
</dbReference>
<dbReference type="PROSITE" id="PS00916">
    <property type="entry name" value="PI3_4_KINASE_2"/>
    <property type="match status" value="1"/>
</dbReference>
<feature type="region of interest" description="Disordered" evidence="3">
    <location>
        <begin position="11"/>
        <end position="47"/>
    </location>
</feature>
<protein>
    <submittedName>
        <fullName evidence="5">Phosphatidylinositol 3- and 4-kinase</fullName>
    </submittedName>
</protein>
<evidence type="ECO:0000313" key="6">
    <source>
        <dbReference type="Proteomes" id="UP000693970"/>
    </source>
</evidence>